<evidence type="ECO:0000259" key="4">
    <source>
        <dbReference type="PROSITE" id="PS50977"/>
    </source>
</evidence>
<dbReference type="InterPro" id="IPR036271">
    <property type="entry name" value="Tet_transcr_reg_TetR-rel_C_sf"/>
</dbReference>
<evidence type="ECO:0000313" key="5">
    <source>
        <dbReference type="EMBL" id="RAY15322.1"/>
    </source>
</evidence>
<protein>
    <submittedName>
        <fullName evidence="5">TetR family transcriptional regulator</fullName>
    </submittedName>
</protein>
<dbReference type="RefSeq" id="WP_111865999.1">
    <property type="nucleotide sequence ID" value="NZ_QLYX01000004.1"/>
</dbReference>
<dbReference type="EMBL" id="QLYX01000004">
    <property type="protein sequence ID" value="RAY15322.1"/>
    <property type="molecule type" value="Genomic_DNA"/>
</dbReference>
<gene>
    <name evidence="5" type="ORF">DPM19_11490</name>
</gene>
<dbReference type="PANTHER" id="PTHR30055:SF235">
    <property type="entry name" value="TRANSCRIPTIONAL REGULATORY PROTEIN"/>
    <property type="match status" value="1"/>
</dbReference>
<dbReference type="InterPro" id="IPR001647">
    <property type="entry name" value="HTH_TetR"/>
</dbReference>
<dbReference type="Pfam" id="PF00440">
    <property type="entry name" value="TetR_N"/>
    <property type="match status" value="1"/>
</dbReference>
<evidence type="ECO:0000256" key="1">
    <source>
        <dbReference type="ARBA" id="ARBA00023125"/>
    </source>
</evidence>
<evidence type="ECO:0000313" key="6">
    <source>
        <dbReference type="Proteomes" id="UP000251891"/>
    </source>
</evidence>
<dbReference type="PRINTS" id="PR00455">
    <property type="entry name" value="HTHTETR"/>
</dbReference>
<dbReference type="AlphaFoldDB" id="A0A365H8H7"/>
<dbReference type="PROSITE" id="PS50977">
    <property type="entry name" value="HTH_TETR_2"/>
    <property type="match status" value="1"/>
</dbReference>
<keyword evidence="1 2" id="KW-0238">DNA-binding</keyword>
<dbReference type="GO" id="GO:0003700">
    <property type="term" value="F:DNA-binding transcription factor activity"/>
    <property type="evidence" value="ECO:0007669"/>
    <property type="project" value="TreeGrafter"/>
</dbReference>
<dbReference type="PANTHER" id="PTHR30055">
    <property type="entry name" value="HTH-TYPE TRANSCRIPTIONAL REGULATOR RUTR"/>
    <property type="match status" value="1"/>
</dbReference>
<dbReference type="Proteomes" id="UP000251891">
    <property type="component" value="Unassembled WGS sequence"/>
</dbReference>
<dbReference type="Gene3D" id="1.10.10.60">
    <property type="entry name" value="Homeodomain-like"/>
    <property type="match status" value="1"/>
</dbReference>
<dbReference type="OrthoDB" id="3210235at2"/>
<dbReference type="SUPFAM" id="SSF48498">
    <property type="entry name" value="Tetracyclin repressor-like, C-terminal domain"/>
    <property type="match status" value="1"/>
</dbReference>
<reference evidence="5 6" key="1">
    <citation type="submission" date="2018-06" db="EMBL/GenBank/DDBJ databases">
        <title>Actinomadura craniellae sp. nov. isolated from marine sponge Craniella sp.</title>
        <authorList>
            <person name="Li L."/>
            <person name="Xu Q.H."/>
            <person name="Lin H.W."/>
            <person name="Lu Y.H."/>
        </authorList>
    </citation>
    <scope>NUCLEOTIDE SEQUENCE [LARGE SCALE GENOMIC DNA]</scope>
    <source>
        <strain evidence="5 6">LHW63021</strain>
    </source>
</reference>
<dbReference type="GO" id="GO:0000976">
    <property type="term" value="F:transcription cis-regulatory region binding"/>
    <property type="evidence" value="ECO:0007669"/>
    <property type="project" value="TreeGrafter"/>
</dbReference>
<sequence length="198" mass="21715">MKSEPDVRQTRRPGRRPGPTETRAAILAAARELFAEKGYDGTSLRAIARAAGCDPALVHHFFGNKEGVFTTAMQFPVTPADVLPRLLEAPPDQLGETLVRIFLEIWRDEERRAPVIAMVRSAMTNEQAATLMREFITTALLRRVAAARGTSLLRAEAAVGQMVGVAILRYVIKTEPVASASEEELVELLAPVIQHYLG</sequence>
<comment type="caution">
    <text evidence="5">The sequence shown here is derived from an EMBL/GenBank/DDBJ whole genome shotgun (WGS) entry which is preliminary data.</text>
</comment>
<keyword evidence="6" id="KW-1185">Reference proteome</keyword>
<name>A0A365H8H7_9ACTN</name>
<dbReference type="Gene3D" id="1.10.357.10">
    <property type="entry name" value="Tetracycline Repressor, domain 2"/>
    <property type="match status" value="1"/>
</dbReference>
<proteinExistence type="predicted"/>
<evidence type="ECO:0000256" key="2">
    <source>
        <dbReference type="PROSITE-ProRule" id="PRU00335"/>
    </source>
</evidence>
<dbReference type="Pfam" id="PF17920">
    <property type="entry name" value="TetR_C_16"/>
    <property type="match status" value="1"/>
</dbReference>
<evidence type="ECO:0000256" key="3">
    <source>
        <dbReference type="SAM" id="MobiDB-lite"/>
    </source>
</evidence>
<dbReference type="InterPro" id="IPR041678">
    <property type="entry name" value="TetR_C_16"/>
</dbReference>
<organism evidence="5 6">
    <name type="scientific">Actinomadura craniellae</name>
    <dbReference type="NCBI Taxonomy" id="2231787"/>
    <lineage>
        <taxon>Bacteria</taxon>
        <taxon>Bacillati</taxon>
        <taxon>Actinomycetota</taxon>
        <taxon>Actinomycetes</taxon>
        <taxon>Streptosporangiales</taxon>
        <taxon>Thermomonosporaceae</taxon>
        <taxon>Actinomadura</taxon>
    </lineage>
</organism>
<dbReference type="InterPro" id="IPR050109">
    <property type="entry name" value="HTH-type_TetR-like_transc_reg"/>
</dbReference>
<feature type="DNA-binding region" description="H-T-H motif" evidence="2">
    <location>
        <begin position="43"/>
        <end position="62"/>
    </location>
</feature>
<dbReference type="SUPFAM" id="SSF46689">
    <property type="entry name" value="Homeodomain-like"/>
    <property type="match status" value="1"/>
</dbReference>
<feature type="region of interest" description="Disordered" evidence="3">
    <location>
        <begin position="1"/>
        <end position="20"/>
    </location>
</feature>
<feature type="domain" description="HTH tetR-type" evidence="4">
    <location>
        <begin position="20"/>
        <end position="80"/>
    </location>
</feature>
<accession>A0A365H8H7</accession>
<dbReference type="InterPro" id="IPR009057">
    <property type="entry name" value="Homeodomain-like_sf"/>
</dbReference>